<evidence type="ECO:0000313" key="1">
    <source>
        <dbReference type="EMBL" id="AXK33159.1"/>
    </source>
</evidence>
<organism evidence="1 2">
    <name type="scientific">Streptomyces armeniacus</name>
    <dbReference type="NCBI Taxonomy" id="83291"/>
    <lineage>
        <taxon>Bacteria</taxon>
        <taxon>Bacillati</taxon>
        <taxon>Actinomycetota</taxon>
        <taxon>Actinomycetes</taxon>
        <taxon>Kitasatosporales</taxon>
        <taxon>Streptomycetaceae</taxon>
        <taxon>Streptomyces</taxon>
    </lineage>
</organism>
<name>A0A345XNE3_9ACTN</name>
<sequence length="98" mass="11132">MATKWGLIVEENHGYGRANKLWAPHVIGHLEGTHEQAMRALRKQARDFSPVHPTSPRRRRLYEQADGILLVVDGVTDTYHCRFSVAELIHDSADLEMG</sequence>
<dbReference type="EMBL" id="CP031320">
    <property type="protein sequence ID" value="AXK33159.1"/>
    <property type="molecule type" value="Genomic_DNA"/>
</dbReference>
<dbReference type="KEGG" id="sarm:DVA86_11375"/>
<protein>
    <submittedName>
        <fullName evidence="1">Uncharacterized protein</fullName>
    </submittedName>
</protein>
<keyword evidence="2" id="KW-1185">Reference proteome</keyword>
<proteinExistence type="predicted"/>
<evidence type="ECO:0000313" key="2">
    <source>
        <dbReference type="Proteomes" id="UP000254425"/>
    </source>
</evidence>
<accession>A0A345XNE3</accession>
<dbReference type="AlphaFoldDB" id="A0A345XNE3"/>
<reference evidence="1 2" key="1">
    <citation type="submission" date="2018-07" db="EMBL/GenBank/DDBJ databases">
        <title>Draft genome of the type strain Streptomyces armeniacus ATCC 15676.</title>
        <authorList>
            <person name="Labana P."/>
            <person name="Gosse J.T."/>
            <person name="Boddy C.N."/>
        </authorList>
    </citation>
    <scope>NUCLEOTIDE SEQUENCE [LARGE SCALE GENOMIC DNA]</scope>
    <source>
        <strain evidence="1 2">ATCC 15676</strain>
    </source>
</reference>
<dbReference type="RefSeq" id="WP_208877833.1">
    <property type="nucleotide sequence ID" value="NZ_CP031320.1"/>
</dbReference>
<dbReference type="Proteomes" id="UP000254425">
    <property type="component" value="Chromosome"/>
</dbReference>
<gene>
    <name evidence="1" type="ORF">DVA86_11375</name>
</gene>